<dbReference type="GO" id="GO:0016887">
    <property type="term" value="F:ATP hydrolysis activity"/>
    <property type="evidence" value="ECO:0007669"/>
    <property type="project" value="InterPro"/>
</dbReference>
<keyword evidence="6" id="KW-0864">Zinc transport</keyword>
<dbReference type="InterPro" id="IPR027417">
    <property type="entry name" value="P-loop_NTPase"/>
</dbReference>
<evidence type="ECO:0000256" key="8">
    <source>
        <dbReference type="ARBA" id="ARBA00023065"/>
    </source>
</evidence>
<proteinExistence type="predicted"/>
<keyword evidence="12" id="KW-1185">Reference proteome</keyword>
<evidence type="ECO:0000256" key="7">
    <source>
        <dbReference type="ARBA" id="ARBA00022967"/>
    </source>
</evidence>
<keyword evidence="1" id="KW-0813">Transport</keyword>
<feature type="domain" description="ABC transporter" evidence="10">
    <location>
        <begin position="22"/>
        <end position="240"/>
    </location>
</feature>
<dbReference type="OrthoDB" id="9780942at2"/>
<reference evidence="11 12" key="1">
    <citation type="submission" date="2017-08" db="EMBL/GenBank/DDBJ databases">
        <title>Reclassification of Bisgaard taxon 37 and 44.</title>
        <authorList>
            <person name="Christensen H."/>
        </authorList>
    </citation>
    <scope>NUCLEOTIDE SEQUENCE [LARGE SCALE GENOMIC DNA]</scope>
    <source>
        <strain evidence="11 12">111</strain>
    </source>
</reference>
<evidence type="ECO:0000313" key="11">
    <source>
        <dbReference type="EMBL" id="RIY39458.1"/>
    </source>
</evidence>
<evidence type="ECO:0000256" key="6">
    <source>
        <dbReference type="ARBA" id="ARBA00022906"/>
    </source>
</evidence>
<evidence type="ECO:0000256" key="4">
    <source>
        <dbReference type="ARBA" id="ARBA00022833"/>
    </source>
</evidence>
<evidence type="ECO:0000256" key="5">
    <source>
        <dbReference type="ARBA" id="ARBA00022840"/>
    </source>
</evidence>
<dbReference type="GO" id="GO:0006829">
    <property type="term" value="P:zinc ion transport"/>
    <property type="evidence" value="ECO:0007669"/>
    <property type="project" value="UniProtKB-KW"/>
</dbReference>
<evidence type="ECO:0000256" key="1">
    <source>
        <dbReference type="ARBA" id="ARBA00022448"/>
    </source>
</evidence>
<sequence>MVDYCGSPYFHFMSKYMTLPLISLQQVSLAVGTEKKTILDRVSFEIYPNTVTTIVGPNGGGKSTVLKVLLGLTAPTSGKVVKCRNNLRIAYLPQKLHFDQSIPMNVEQLLQLCPKFNQENYAWLVENLELEKILKTSIHQLSGGERQRAFLARCLMIEPELLVLDEPAQGIDIQRQAYLYRLIQRIKERYSCAVLLVSHDLMLVIKNTDHVICLNQHICCEGQPESIAHNPEFSNIFGHVIAKNIQDAFAVYSHNSAHHHTTTGTHAPHCGCDHGYPCPDKTSNP</sequence>
<name>A0A3A1YQG5_9GAMM</name>
<dbReference type="InterPro" id="IPR003439">
    <property type="entry name" value="ABC_transporter-like_ATP-bd"/>
</dbReference>
<dbReference type="GO" id="GO:0010043">
    <property type="term" value="P:response to zinc ion"/>
    <property type="evidence" value="ECO:0007669"/>
    <property type="project" value="TreeGrafter"/>
</dbReference>
<comment type="caution">
    <text evidence="11">The sequence shown here is derived from an EMBL/GenBank/DDBJ whole genome shotgun (WGS) entry which is preliminary data.</text>
</comment>
<dbReference type="PANTHER" id="PTHR42734:SF9">
    <property type="entry name" value="ZINC IMPORT ATP-BINDING PROTEIN ZNUC"/>
    <property type="match status" value="1"/>
</dbReference>
<keyword evidence="4" id="KW-0862">Zinc</keyword>
<keyword evidence="9" id="KW-0472">Membrane</keyword>
<accession>A0A3A1YQG5</accession>
<evidence type="ECO:0000259" key="10">
    <source>
        <dbReference type="PROSITE" id="PS50893"/>
    </source>
</evidence>
<dbReference type="GO" id="GO:0005524">
    <property type="term" value="F:ATP binding"/>
    <property type="evidence" value="ECO:0007669"/>
    <property type="project" value="UniProtKB-KW"/>
</dbReference>
<dbReference type="InterPro" id="IPR003593">
    <property type="entry name" value="AAA+_ATPase"/>
</dbReference>
<keyword evidence="8" id="KW-0406">Ion transport</keyword>
<dbReference type="AlphaFoldDB" id="A0A3A1YQG5"/>
<dbReference type="PROSITE" id="PS00211">
    <property type="entry name" value="ABC_TRANSPORTER_1"/>
    <property type="match status" value="1"/>
</dbReference>
<keyword evidence="7" id="KW-1278">Translocase</keyword>
<dbReference type="PANTHER" id="PTHR42734">
    <property type="entry name" value="METAL TRANSPORT SYSTEM ATP-BINDING PROTEIN TM_0124-RELATED"/>
    <property type="match status" value="1"/>
</dbReference>
<keyword evidence="2" id="KW-1003">Cell membrane</keyword>
<dbReference type="Proteomes" id="UP000265916">
    <property type="component" value="Unassembled WGS sequence"/>
</dbReference>
<protein>
    <recommendedName>
        <fullName evidence="10">ABC transporter domain-containing protein</fullName>
    </recommendedName>
</protein>
<dbReference type="EMBL" id="NRJG01000032">
    <property type="protein sequence ID" value="RIY39458.1"/>
    <property type="molecule type" value="Genomic_DNA"/>
</dbReference>
<dbReference type="Gene3D" id="3.40.50.300">
    <property type="entry name" value="P-loop containing nucleotide triphosphate hydrolases"/>
    <property type="match status" value="1"/>
</dbReference>
<dbReference type="InterPro" id="IPR017871">
    <property type="entry name" value="ABC_transporter-like_CS"/>
</dbReference>
<keyword evidence="3" id="KW-0547">Nucleotide-binding</keyword>
<dbReference type="SUPFAM" id="SSF52540">
    <property type="entry name" value="P-loop containing nucleoside triphosphate hydrolases"/>
    <property type="match status" value="1"/>
</dbReference>
<dbReference type="InterPro" id="IPR050153">
    <property type="entry name" value="Metal_Ion_Import_ABC"/>
</dbReference>
<dbReference type="PROSITE" id="PS50893">
    <property type="entry name" value="ABC_TRANSPORTER_2"/>
    <property type="match status" value="1"/>
</dbReference>
<evidence type="ECO:0000256" key="3">
    <source>
        <dbReference type="ARBA" id="ARBA00022741"/>
    </source>
</evidence>
<evidence type="ECO:0000256" key="9">
    <source>
        <dbReference type="ARBA" id="ARBA00023136"/>
    </source>
</evidence>
<evidence type="ECO:0000256" key="2">
    <source>
        <dbReference type="ARBA" id="ARBA00022475"/>
    </source>
</evidence>
<dbReference type="Pfam" id="PF00005">
    <property type="entry name" value="ABC_tran"/>
    <property type="match status" value="1"/>
</dbReference>
<dbReference type="SMART" id="SM00382">
    <property type="entry name" value="AAA"/>
    <property type="match status" value="1"/>
</dbReference>
<evidence type="ECO:0000313" key="12">
    <source>
        <dbReference type="Proteomes" id="UP000265916"/>
    </source>
</evidence>
<organism evidence="11 12">
    <name type="scientific">Psittacicella hinzii</name>
    <dbReference type="NCBI Taxonomy" id="2028575"/>
    <lineage>
        <taxon>Bacteria</taxon>
        <taxon>Pseudomonadati</taxon>
        <taxon>Pseudomonadota</taxon>
        <taxon>Gammaproteobacteria</taxon>
        <taxon>Pasteurellales</taxon>
        <taxon>Psittacicellaceae</taxon>
        <taxon>Psittacicella</taxon>
    </lineage>
</organism>
<gene>
    <name evidence="11" type="ORF">CKF58_02205</name>
</gene>
<keyword evidence="5" id="KW-0067">ATP-binding</keyword>